<name>A0A6A6XGR3_9PLEO</name>
<feature type="domain" description="MYND-type" evidence="5">
    <location>
        <begin position="16"/>
        <end position="52"/>
    </location>
</feature>
<gene>
    <name evidence="6" type="ORF">K505DRAFT_9872</name>
</gene>
<sequence>MAELHNLYPEVPAETCTMCNDAGTQQCTTCNGTRYCSAQCQKDDWLTHKLLCKTLKEFEPSMRPDPSHTRAIYFPEDGDRPIFVWAQVLGRDAEGNPLLDGNVLQGNDRALRPSSSVKVNVVLQRRLHNTLKVSACPADHADTVPNQSLAKINKDLARTIRGPILVIGSEGLDDSHNQIDLNTTDFRHFIDYLQARDAMVKFVAETEGTHSSANAVPSVRINCLGDRILHPEHRDEYETTTIPASQLIAPTRFPAPIAERVGLPLIMRAIPAALTWRGRHIKMGDRHVQPRRNLTVESLNPLQGGVPGEQRIGSVIVARQDGKPLLFGHVQALGFYAQSLIMRYEEEVYTTRIDLHTFFEERPSREEFEQFFSMWRERYPDESVRDLISPYDL</sequence>
<organism evidence="6 7">
    <name type="scientific">Melanomma pulvis-pyrius CBS 109.77</name>
    <dbReference type="NCBI Taxonomy" id="1314802"/>
    <lineage>
        <taxon>Eukaryota</taxon>
        <taxon>Fungi</taxon>
        <taxon>Dikarya</taxon>
        <taxon>Ascomycota</taxon>
        <taxon>Pezizomycotina</taxon>
        <taxon>Dothideomycetes</taxon>
        <taxon>Pleosporomycetidae</taxon>
        <taxon>Pleosporales</taxon>
        <taxon>Melanommataceae</taxon>
        <taxon>Melanomma</taxon>
    </lineage>
</organism>
<accession>A0A6A6XGR3</accession>
<keyword evidence="7" id="KW-1185">Reference proteome</keyword>
<evidence type="ECO:0000256" key="2">
    <source>
        <dbReference type="ARBA" id="ARBA00022771"/>
    </source>
</evidence>
<dbReference type="Gene3D" id="6.10.140.2220">
    <property type="match status" value="1"/>
</dbReference>
<evidence type="ECO:0000259" key="5">
    <source>
        <dbReference type="PROSITE" id="PS50865"/>
    </source>
</evidence>
<dbReference type="Proteomes" id="UP000799757">
    <property type="component" value="Unassembled WGS sequence"/>
</dbReference>
<dbReference type="PROSITE" id="PS01360">
    <property type="entry name" value="ZF_MYND_1"/>
    <property type="match status" value="1"/>
</dbReference>
<proteinExistence type="predicted"/>
<evidence type="ECO:0000313" key="6">
    <source>
        <dbReference type="EMBL" id="KAF2795656.1"/>
    </source>
</evidence>
<dbReference type="EMBL" id="MU001852">
    <property type="protein sequence ID" value="KAF2795656.1"/>
    <property type="molecule type" value="Genomic_DNA"/>
</dbReference>
<keyword evidence="3" id="KW-0862">Zinc</keyword>
<reference evidence="6" key="1">
    <citation type="journal article" date="2020" name="Stud. Mycol.">
        <title>101 Dothideomycetes genomes: a test case for predicting lifestyles and emergence of pathogens.</title>
        <authorList>
            <person name="Haridas S."/>
            <person name="Albert R."/>
            <person name="Binder M."/>
            <person name="Bloem J."/>
            <person name="Labutti K."/>
            <person name="Salamov A."/>
            <person name="Andreopoulos B."/>
            <person name="Baker S."/>
            <person name="Barry K."/>
            <person name="Bills G."/>
            <person name="Bluhm B."/>
            <person name="Cannon C."/>
            <person name="Castanera R."/>
            <person name="Culley D."/>
            <person name="Daum C."/>
            <person name="Ezra D."/>
            <person name="Gonzalez J."/>
            <person name="Henrissat B."/>
            <person name="Kuo A."/>
            <person name="Liang C."/>
            <person name="Lipzen A."/>
            <person name="Lutzoni F."/>
            <person name="Magnuson J."/>
            <person name="Mondo S."/>
            <person name="Nolan M."/>
            <person name="Ohm R."/>
            <person name="Pangilinan J."/>
            <person name="Park H.-J."/>
            <person name="Ramirez L."/>
            <person name="Alfaro M."/>
            <person name="Sun H."/>
            <person name="Tritt A."/>
            <person name="Yoshinaga Y."/>
            <person name="Zwiers L.-H."/>
            <person name="Turgeon B."/>
            <person name="Goodwin S."/>
            <person name="Spatafora J."/>
            <person name="Crous P."/>
            <person name="Grigoriev I."/>
        </authorList>
    </citation>
    <scope>NUCLEOTIDE SEQUENCE</scope>
    <source>
        <strain evidence="6">CBS 109.77</strain>
    </source>
</reference>
<dbReference type="Pfam" id="PF01753">
    <property type="entry name" value="zf-MYND"/>
    <property type="match status" value="1"/>
</dbReference>
<evidence type="ECO:0000313" key="7">
    <source>
        <dbReference type="Proteomes" id="UP000799757"/>
    </source>
</evidence>
<keyword evidence="2 4" id="KW-0863">Zinc-finger</keyword>
<dbReference type="OrthoDB" id="437457at2759"/>
<evidence type="ECO:0000256" key="3">
    <source>
        <dbReference type="ARBA" id="ARBA00022833"/>
    </source>
</evidence>
<protein>
    <recommendedName>
        <fullName evidence="5">MYND-type domain-containing protein</fullName>
    </recommendedName>
</protein>
<dbReference type="PROSITE" id="PS50865">
    <property type="entry name" value="ZF_MYND_2"/>
    <property type="match status" value="1"/>
</dbReference>
<keyword evidence="1" id="KW-0479">Metal-binding</keyword>
<dbReference type="AlphaFoldDB" id="A0A6A6XGR3"/>
<evidence type="ECO:0000256" key="4">
    <source>
        <dbReference type="PROSITE-ProRule" id="PRU00134"/>
    </source>
</evidence>
<evidence type="ECO:0000256" key="1">
    <source>
        <dbReference type="ARBA" id="ARBA00022723"/>
    </source>
</evidence>
<dbReference type="GO" id="GO:0008270">
    <property type="term" value="F:zinc ion binding"/>
    <property type="evidence" value="ECO:0007669"/>
    <property type="project" value="UniProtKB-KW"/>
</dbReference>
<dbReference type="SUPFAM" id="SSF144232">
    <property type="entry name" value="HIT/MYND zinc finger-like"/>
    <property type="match status" value="1"/>
</dbReference>
<dbReference type="InterPro" id="IPR002893">
    <property type="entry name" value="Znf_MYND"/>
</dbReference>